<dbReference type="SUPFAM" id="SSF52833">
    <property type="entry name" value="Thioredoxin-like"/>
    <property type="match status" value="1"/>
</dbReference>
<dbReference type="KEGG" id="lng:BSQ50_04460"/>
<keyword evidence="11" id="KW-1185">Reference proteome</keyword>
<organism evidence="10 11">
    <name type="scientific">Liquorilactobacillus nagelii</name>
    <dbReference type="NCBI Taxonomy" id="82688"/>
    <lineage>
        <taxon>Bacteria</taxon>
        <taxon>Bacillati</taxon>
        <taxon>Bacillota</taxon>
        <taxon>Bacilli</taxon>
        <taxon>Lactobacillales</taxon>
        <taxon>Lactobacillaceae</taxon>
        <taxon>Liquorilactobacillus</taxon>
    </lineage>
</organism>
<dbReference type="AlphaFoldDB" id="A0A3Q8CGH0"/>
<protein>
    <recommendedName>
        <fullName evidence="6">Thioredoxin</fullName>
    </recommendedName>
</protein>
<evidence type="ECO:0000259" key="9">
    <source>
        <dbReference type="PROSITE" id="PS51352"/>
    </source>
</evidence>
<comment type="similarity">
    <text evidence="1 6">Belongs to the thioredoxin family.</text>
</comment>
<feature type="site" description="Contributes to redox potential value" evidence="7">
    <location>
        <position position="31"/>
    </location>
</feature>
<reference evidence="10 11" key="1">
    <citation type="submission" date="2016-11" db="EMBL/GenBank/DDBJ databases">
        <title>Interaction between Lactobacillus species and yeast in water kefir.</title>
        <authorList>
            <person name="Behr J."/>
            <person name="Xu D."/>
            <person name="Vogel R.F."/>
        </authorList>
    </citation>
    <scope>NUCLEOTIDE SEQUENCE [LARGE SCALE GENOMIC DNA]</scope>
    <source>
        <strain evidence="10 11">TMW 1.1827</strain>
    </source>
</reference>
<dbReference type="Pfam" id="PF00085">
    <property type="entry name" value="Thioredoxin"/>
    <property type="match status" value="1"/>
</dbReference>
<evidence type="ECO:0000256" key="6">
    <source>
        <dbReference type="PIRNR" id="PIRNR000077"/>
    </source>
</evidence>
<dbReference type="GO" id="GO:0015035">
    <property type="term" value="F:protein-disulfide reductase activity"/>
    <property type="evidence" value="ECO:0007669"/>
    <property type="project" value="InterPro"/>
</dbReference>
<dbReference type="InterPro" id="IPR036249">
    <property type="entry name" value="Thioredoxin-like_sf"/>
</dbReference>
<dbReference type="CDD" id="cd02947">
    <property type="entry name" value="TRX_family"/>
    <property type="match status" value="1"/>
</dbReference>
<dbReference type="Gene3D" id="3.40.30.10">
    <property type="entry name" value="Glutaredoxin"/>
    <property type="match status" value="1"/>
</dbReference>
<evidence type="ECO:0000256" key="1">
    <source>
        <dbReference type="ARBA" id="ARBA00008987"/>
    </source>
</evidence>
<evidence type="ECO:0000313" key="10">
    <source>
        <dbReference type="EMBL" id="AUJ33187.1"/>
    </source>
</evidence>
<feature type="site" description="Contributes to redox potential value" evidence="7">
    <location>
        <position position="32"/>
    </location>
</feature>
<feature type="active site" description="Nucleophile" evidence="7">
    <location>
        <position position="30"/>
    </location>
</feature>
<dbReference type="PIRSF" id="PIRSF000077">
    <property type="entry name" value="Thioredoxin"/>
    <property type="match status" value="1"/>
</dbReference>
<name>A0A3Q8CGH0_9LACO</name>
<dbReference type="GO" id="GO:0005737">
    <property type="term" value="C:cytoplasm"/>
    <property type="evidence" value="ECO:0007669"/>
    <property type="project" value="TreeGrafter"/>
</dbReference>
<dbReference type="Proteomes" id="UP000324497">
    <property type="component" value="Chromosome"/>
</dbReference>
<dbReference type="EMBL" id="CP018180">
    <property type="protein sequence ID" value="AUJ33187.1"/>
    <property type="molecule type" value="Genomic_DNA"/>
</dbReference>
<feature type="disulfide bond" description="Redox-active" evidence="8">
    <location>
        <begin position="30"/>
        <end position="33"/>
    </location>
</feature>
<dbReference type="InterPro" id="IPR005746">
    <property type="entry name" value="Thioredoxin"/>
</dbReference>
<evidence type="ECO:0000313" key="11">
    <source>
        <dbReference type="Proteomes" id="UP000324497"/>
    </source>
</evidence>
<evidence type="ECO:0000256" key="7">
    <source>
        <dbReference type="PIRSR" id="PIRSR000077-1"/>
    </source>
</evidence>
<evidence type="ECO:0000256" key="2">
    <source>
        <dbReference type="ARBA" id="ARBA00022448"/>
    </source>
</evidence>
<feature type="site" description="Deprotonates C-terminal active site Cys" evidence="7">
    <location>
        <position position="24"/>
    </location>
</feature>
<keyword evidence="4 8" id="KW-1015">Disulfide bond</keyword>
<dbReference type="InterPro" id="IPR013766">
    <property type="entry name" value="Thioredoxin_domain"/>
</dbReference>
<sequence>MSQIKEISDATFDQEISEGINLVDFNAGWCPPCRMMQPILNNLAVNSEFQKIGFKSVDVDHNPQVAQTLQIQGIPTFIITRDGQIVDRFTGFIPENQLALRLRKFN</sequence>
<dbReference type="PANTHER" id="PTHR45663">
    <property type="entry name" value="GEO12009P1"/>
    <property type="match status" value="1"/>
</dbReference>
<keyword evidence="2" id="KW-0813">Transport</keyword>
<evidence type="ECO:0000256" key="4">
    <source>
        <dbReference type="ARBA" id="ARBA00023157"/>
    </source>
</evidence>
<evidence type="ECO:0000256" key="8">
    <source>
        <dbReference type="PIRSR" id="PIRSR000077-4"/>
    </source>
</evidence>
<feature type="active site" description="Nucleophile" evidence="7">
    <location>
        <position position="33"/>
    </location>
</feature>
<feature type="domain" description="Thioredoxin" evidence="9">
    <location>
        <begin position="1"/>
        <end position="106"/>
    </location>
</feature>
<gene>
    <name evidence="10" type="ORF">BSQ50_04460</name>
</gene>
<accession>A0A3Q8CGH0</accession>
<evidence type="ECO:0000256" key="3">
    <source>
        <dbReference type="ARBA" id="ARBA00022982"/>
    </source>
</evidence>
<proteinExistence type="inferred from homology"/>
<keyword evidence="5 8" id="KW-0676">Redox-active center</keyword>
<dbReference type="PROSITE" id="PS51352">
    <property type="entry name" value="THIOREDOXIN_2"/>
    <property type="match status" value="1"/>
</dbReference>
<dbReference type="RefSeq" id="WP_148126535.1">
    <property type="nucleotide sequence ID" value="NZ_CP018180.1"/>
</dbReference>
<evidence type="ECO:0000256" key="5">
    <source>
        <dbReference type="ARBA" id="ARBA00023284"/>
    </source>
</evidence>
<dbReference type="PANTHER" id="PTHR45663:SF11">
    <property type="entry name" value="GEO12009P1"/>
    <property type="match status" value="1"/>
</dbReference>
<keyword evidence="3" id="KW-0249">Electron transport</keyword>